<keyword evidence="1" id="KW-1133">Transmembrane helix</keyword>
<accession>A0A832T5U4</accession>
<comment type="caution">
    <text evidence="2">The sequence shown here is derived from an EMBL/GenBank/DDBJ whole genome shotgun (WGS) entry which is preliminary data.</text>
</comment>
<reference evidence="2" key="1">
    <citation type="journal article" date="2020" name="bioRxiv">
        <title>A rank-normalized archaeal taxonomy based on genome phylogeny resolves widespread incomplete and uneven classifications.</title>
        <authorList>
            <person name="Rinke C."/>
            <person name="Chuvochina M."/>
            <person name="Mussig A.J."/>
            <person name="Chaumeil P.-A."/>
            <person name="Waite D.W."/>
            <person name="Whitman W.B."/>
            <person name="Parks D.H."/>
            <person name="Hugenholtz P."/>
        </authorList>
    </citation>
    <scope>NUCLEOTIDE SEQUENCE</scope>
    <source>
        <strain evidence="2">UBA8853</strain>
    </source>
</reference>
<evidence type="ECO:0000313" key="3">
    <source>
        <dbReference type="Proteomes" id="UP000619545"/>
    </source>
</evidence>
<proteinExistence type="predicted"/>
<evidence type="ECO:0000256" key="1">
    <source>
        <dbReference type="SAM" id="Phobius"/>
    </source>
</evidence>
<sequence>MALGVRGQGGVEYLLIIAIVAGCAIAVGVIAYYLPISGGKQGLKDVGSAVSGGFERFASSAKKL</sequence>
<dbReference type="EMBL" id="DUJS01000002">
    <property type="protein sequence ID" value="HII70074.1"/>
    <property type="molecule type" value="Genomic_DNA"/>
</dbReference>
<dbReference type="Proteomes" id="UP000619545">
    <property type="component" value="Unassembled WGS sequence"/>
</dbReference>
<feature type="transmembrane region" description="Helical" evidence="1">
    <location>
        <begin position="13"/>
        <end position="34"/>
    </location>
</feature>
<dbReference type="RefSeq" id="WP_011019071.1">
    <property type="nucleotide sequence ID" value="NZ_DUJS01000002.1"/>
</dbReference>
<evidence type="ECO:0000313" key="2">
    <source>
        <dbReference type="EMBL" id="HII70074.1"/>
    </source>
</evidence>
<organism evidence="2 3">
    <name type="scientific">Methanopyrus kandleri</name>
    <dbReference type="NCBI Taxonomy" id="2320"/>
    <lineage>
        <taxon>Archaea</taxon>
        <taxon>Methanobacteriati</taxon>
        <taxon>Methanobacteriota</taxon>
        <taxon>Methanomada group</taxon>
        <taxon>Methanopyri</taxon>
        <taxon>Methanopyrales</taxon>
        <taxon>Methanopyraceae</taxon>
        <taxon>Methanopyrus</taxon>
    </lineage>
</organism>
<name>A0A832T5U4_9EURY</name>
<dbReference type="GeneID" id="1476803"/>
<dbReference type="AlphaFoldDB" id="A0A832T5U4"/>
<keyword evidence="1" id="KW-0472">Membrane</keyword>
<protein>
    <submittedName>
        <fullName evidence="2">Uncharacterized protein</fullName>
    </submittedName>
</protein>
<gene>
    <name evidence="2" type="ORF">HA336_02425</name>
</gene>
<keyword evidence="1" id="KW-0812">Transmembrane</keyword>
<dbReference type="PROSITE" id="PS51257">
    <property type="entry name" value="PROKAR_LIPOPROTEIN"/>
    <property type="match status" value="1"/>
</dbReference>